<name>A0AAV5VQU6_9BILA</name>
<dbReference type="AlphaFoldDB" id="A0AAV5VQU6"/>
<proteinExistence type="predicted"/>
<evidence type="ECO:0000313" key="1">
    <source>
        <dbReference type="EMBL" id="GMT20412.1"/>
    </source>
</evidence>
<dbReference type="EMBL" id="BTSY01000003">
    <property type="protein sequence ID" value="GMT20412.1"/>
    <property type="molecule type" value="Genomic_DNA"/>
</dbReference>
<accession>A0AAV5VQU6</accession>
<comment type="caution">
    <text evidence="1">The sequence shown here is derived from an EMBL/GenBank/DDBJ whole genome shotgun (WGS) entry which is preliminary data.</text>
</comment>
<evidence type="ECO:0000313" key="2">
    <source>
        <dbReference type="EMBL" id="GMT37739.1"/>
    </source>
</evidence>
<evidence type="ECO:0000313" key="3">
    <source>
        <dbReference type="Proteomes" id="UP001432322"/>
    </source>
</evidence>
<reference evidence="1" key="1">
    <citation type="submission" date="2023-10" db="EMBL/GenBank/DDBJ databases">
        <title>Genome assembly of Pristionchus species.</title>
        <authorList>
            <person name="Yoshida K."/>
            <person name="Sommer R.J."/>
        </authorList>
    </citation>
    <scope>NUCLEOTIDE SEQUENCE</scope>
    <source>
        <strain evidence="1">RS5133</strain>
    </source>
</reference>
<dbReference type="Proteomes" id="UP001432322">
    <property type="component" value="Unassembled WGS sequence"/>
</dbReference>
<feature type="non-terminal residue" evidence="1">
    <location>
        <position position="99"/>
    </location>
</feature>
<sequence length="99" mass="11150">EESCEKSTGFTVEDSTGLLAELAPSRGLIHRNKLLMFTFGAQLSYSALSTKVICVQLPEKWSDDFEVSKRVITQDSLDFVYLLLDDVTVFNPYNLSHQT</sequence>
<dbReference type="EMBL" id="BTSY01000243">
    <property type="protein sequence ID" value="GMT37739.1"/>
    <property type="molecule type" value="Genomic_DNA"/>
</dbReference>
<gene>
    <name evidence="1" type="ORF">PFISCL1PPCAC_11709</name>
    <name evidence="2" type="ORF">PFISCL1PPCAC_29036</name>
</gene>
<organism evidence="1 3">
    <name type="scientific">Pristionchus fissidentatus</name>
    <dbReference type="NCBI Taxonomy" id="1538716"/>
    <lineage>
        <taxon>Eukaryota</taxon>
        <taxon>Metazoa</taxon>
        <taxon>Ecdysozoa</taxon>
        <taxon>Nematoda</taxon>
        <taxon>Chromadorea</taxon>
        <taxon>Rhabditida</taxon>
        <taxon>Rhabditina</taxon>
        <taxon>Diplogasteromorpha</taxon>
        <taxon>Diplogasteroidea</taxon>
        <taxon>Neodiplogasteridae</taxon>
        <taxon>Pristionchus</taxon>
    </lineage>
</organism>
<keyword evidence="3" id="KW-1185">Reference proteome</keyword>
<protein>
    <submittedName>
        <fullName evidence="1">Uncharacterized protein</fullName>
    </submittedName>
</protein>
<feature type="non-terminal residue" evidence="1">
    <location>
        <position position="1"/>
    </location>
</feature>